<keyword evidence="1" id="KW-0472">Membrane</keyword>
<name>A0ABQ1TE76_9GAMM</name>
<keyword evidence="1" id="KW-1133">Transmembrane helix</keyword>
<evidence type="ECO:0000256" key="1">
    <source>
        <dbReference type="SAM" id="Phobius"/>
    </source>
</evidence>
<dbReference type="RefSeq" id="WP_188727920.1">
    <property type="nucleotide sequence ID" value="NZ_BMIT01000004.1"/>
</dbReference>
<keyword evidence="1" id="KW-0812">Transmembrane</keyword>
<reference evidence="3" key="1">
    <citation type="journal article" date="2019" name="Int. J. Syst. Evol. Microbiol.">
        <title>The Global Catalogue of Microorganisms (GCM) 10K type strain sequencing project: providing services to taxonomists for standard genome sequencing and annotation.</title>
        <authorList>
            <consortium name="The Broad Institute Genomics Platform"/>
            <consortium name="The Broad Institute Genome Sequencing Center for Infectious Disease"/>
            <person name="Wu L."/>
            <person name="Ma J."/>
        </authorList>
    </citation>
    <scope>NUCLEOTIDE SEQUENCE [LARGE SCALE GENOMIC DNA]</scope>
    <source>
        <strain evidence="3">CGMCC 1.15394</strain>
    </source>
</reference>
<gene>
    <name evidence="2" type="ORF">GCM10008027_13180</name>
</gene>
<comment type="caution">
    <text evidence="2">The sequence shown here is derived from an EMBL/GenBank/DDBJ whole genome shotgun (WGS) entry which is preliminary data.</text>
</comment>
<keyword evidence="3" id="KW-1185">Reference proteome</keyword>
<dbReference type="Proteomes" id="UP000638462">
    <property type="component" value="Unassembled WGS sequence"/>
</dbReference>
<organism evidence="2 3">
    <name type="scientific">Pseudoalteromonas gelatinilytica</name>
    <dbReference type="NCBI Taxonomy" id="1703256"/>
    <lineage>
        <taxon>Bacteria</taxon>
        <taxon>Pseudomonadati</taxon>
        <taxon>Pseudomonadota</taxon>
        <taxon>Gammaproteobacteria</taxon>
        <taxon>Alteromonadales</taxon>
        <taxon>Pseudoalteromonadaceae</taxon>
        <taxon>Pseudoalteromonas</taxon>
    </lineage>
</organism>
<accession>A0ABQ1TE76</accession>
<evidence type="ECO:0000313" key="2">
    <source>
        <dbReference type="EMBL" id="GGE89648.1"/>
    </source>
</evidence>
<feature type="transmembrane region" description="Helical" evidence="1">
    <location>
        <begin position="58"/>
        <end position="81"/>
    </location>
</feature>
<dbReference type="EMBL" id="BMIT01000004">
    <property type="protein sequence ID" value="GGE89648.1"/>
    <property type="molecule type" value="Genomic_DNA"/>
</dbReference>
<evidence type="ECO:0000313" key="3">
    <source>
        <dbReference type="Proteomes" id="UP000638462"/>
    </source>
</evidence>
<proteinExistence type="predicted"/>
<protein>
    <submittedName>
        <fullName evidence="2">Uncharacterized protein</fullName>
    </submittedName>
</protein>
<sequence>MKKSHKRMISSISSLIGLLVGFKLLEFLRSDRCLDLGGSITNWGACDFGDARAEAIPLGLPSLALVITVSIVIYFVVNYFIKQVFKSL</sequence>